<dbReference type="EMBL" id="QXDJ01000004">
    <property type="protein sequence ID" value="RII33465.1"/>
    <property type="molecule type" value="Genomic_DNA"/>
</dbReference>
<evidence type="ECO:0000313" key="4">
    <source>
        <dbReference type="EMBL" id="RII33465.1"/>
    </source>
</evidence>
<dbReference type="Pfam" id="PF14317">
    <property type="entry name" value="YcxB"/>
    <property type="match status" value="1"/>
</dbReference>
<keyword evidence="1" id="KW-0472">Membrane</keyword>
<organism evidence="3 5">
    <name type="scientific">Clostridium chromiireducens</name>
    <dbReference type="NCBI Taxonomy" id="225345"/>
    <lineage>
        <taxon>Bacteria</taxon>
        <taxon>Bacillati</taxon>
        <taxon>Bacillota</taxon>
        <taxon>Clostridia</taxon>
        <taxon>Eubacteriales</taxon>
        <taxon>Clostridiaceae</taxon>
        <taxon>Clostridium</taxon>
    </lineage>
</organism>
<reference evidence="4 6" key="2">
    <citation type="submission" date="2018-08" db="EMBL/GenBank/DDBJ databases">
        <title>Genome of Clostridium chromiireducens C1, DSM12136.</title>
        <authorList>
            <person name="Xing M."/>
            <person name="Wei Y."/>
            <person name="Ang E.L."/>
            <person name="Zhao H."/>
            <person name="Zhang Y."/>
        </authorList>
    </citation>
    <scope>NUCLEOTIDE SEQUENCE [LARGE SCALE GENOMIC DNA]</scope>
    <source>
        <strain evidence="4 6">C1</strain>
    </source>
</reference>
<reference evidence="3 5" key="1">
    <citation type="submission" date="2017-03" db="EMBL/GenBank/DDBJ databases">
        <title>Genome sequence of Clostridium chromiireducens DSM 23318.</title>
        <authorList>
            <person name="Poehlein A."/>
            <person name="Daniel R."/>
        </authorList>
    </citation>
    <scope>NUCLEOTIDE SEQUENCE [LARGE SCALE GENOMIC DNA]</scope>
    <source>
        <strain evidence="3 5">DSM 23318</strain>
    </source>
</reference>
<dbReference type="Proteomes" id="UP000265930">
    <property type="component" value="Unassembled WGS sequence"/>
</dbReference>
<feature type="transmembrane region" description="Helical" evidence="1">
    <location>
        <begin position="36"/>
        <end position="55"/>
    </location>
</feature>
<proteinExistence type="predicted"/>
<dbReference type="EMBL" id="MZGT01000033">
    <property type="protein sequence ID" value="OPJ61132.1"/>
    <property type="molecule type" value="Genomic_DNA"/>
</dbReference>
<protein>
    <submittedName>
        <fullName evidence="4">YcxB family protein</fullName>
    </submittedName>
</protein>
<evidence type="ECO:0000256" key="1">
    <source>
        <dbReference type="SAM" id="Phobius"/>
    </source>
</evidence>
<keyword evidence="1" id="KW-0812">Transmembrane</keyword>
<dbReference type="OrthoDB" id="339559at2"/>
<dbReference type="AlphaFoldDB" id="A0A1V4IM78"/>
<name>A0A1V4IM78_9CLOT</name>
<keyword evidence="1" id="KW-1133">Transmembrane helix</keyword>
<feature type="domain" description="YcxB-like C-terminal" evidence="2">
    <location>
        <begin position="119"/>
        <end position="167"/>
    </location>
</feature>
<dbReference type="RefSeq" id="WP_079440250.1">
    <property type="nucleotide sequence ID" value="NZ_MZGT01000033.1"/>
</dbReference>
<dbReference type="Proteomes" id="UP000191056">
    <property type="component" value="Unassembled WGS sequence"/>
</dbReference>
<gene>
    <name evidence="3" type="ORF">CLCHR_26370</name>
    <name evidence="4" type="ORF">D2A34_17140</name>
</gene>
<keyword evidence="5" id="KW-1185">Reference proteome</keyword>
<sequence>MNKEILVEVTNTVTYDIYKEFFLFSSFRGKSYKRKILIFYVILFVGMSASLYTGIIFGYDFISIVLSIILIIAGILISYLVILAPKVYYKSAKSLVENLTIYRFTSEYLDVELKAELTNGKSEIAYNSFYKIYETDSYLYLYISISQAHIVPKKDIPINVMEQLRTIFKSTLGKSYYNYCK</sequence>
<dbReference type="STRING" id="225345.CLCHR_26370"/>
<evidence type="ECO:0000313" key="3">
    <source>
        <dbReference type="EMBL" id="OPJ61132.1"/>
    </source>
</evidence>
<evidence type="ECO:0000313" key="6">
    <source>
        <dbReference type="Proteomes" id="UP000265930"/>
    </source>
</evidence>
<dbReference type="InterPro" id="IPR025588">
    <property type="entry name" value="YcxB-like_C"/>
</dbReference>
<evidence type="ECO:0000259" key="2">
    <source>
        <dbReference type="Pfam" id="PF14317"/>
    </source>
</evidence>
<evidence type="ECO:0000313" key="5">
    <source>
        <dbReference type="Proteomes" id="UP000191056"/>
    </source>
</evidence>
<accession>A0A1V4IM78</accession>
<comment type="caution">
    <text evidence="3">The sequence shown here is derived from an EMBL/GenBank/DDBJ whole genome shotgun (WGS) entry which is preliminary data.</text>
</comment>
<feature type="transmembrane region" description="Helical" evidence="1">
    <location>
        <begin position="61"/>
        <end position="84"/>
    </location>
</feature>